<accession>A0ABW9BIC7</accession>
<dbReference type="Proteomes" id="UP001629274">
    <property type="component" value="Unassembled WGS sequence"/>
</dbReference>
<evidence type="ECO:0000313" key="1">
    <source>
        <dbReference type="EMBL" id="MFM0239662.1"/>
    </source>
</evidence>
<sequence>MDQLIVQFEHTGFFDLIADALFHYREASACRRAQDLGASYRANRHARTSIVASIFSVECAANCLIEALDVSRPLKQEIDKLNVLAKFDLYAVTTNSMQVDRSDARCQKIVELVQARNAFVHPRRKRTKVEVDGLSETEADHMVGVSIESEQYPALGIPMWPVFWIDSSAEKALTTSCDFLSWYFTDLLKWEPARVFELLASRMVVGDHAVTAVFEEIYDEIRTVGGKFNFAYLNVPDELEPARRETLYRRVPTDHG</sequence>
<comment type="caution">
    <text evidence="1">The sequence shown here is derived from an EMBL/GenBank/DDBJ whole genome shotgun (WGS) entry which is preliminary data.</text>
</comment>
<dbReference type="RefSeq" id="WP_408263366.1">
    <property type="nucleotide sequence ID" value="NZ_JAQQCK010000012.1"/>
</dbReference>
<gene>
    <name evidence="1" type="ORF">PQR03_16150</name>
</gene>
<protein>
    <recommendedName>
        <fullName evidence="3">HEPN AbiU2-like domain-containing protein</fullName>
    </recommendedName>
</protein>
<evidence type="ECO:0000313" key="2">
    <source>
        <dbReference type="Proteomes" id="UP001629274"/>
    </source>
</evidence>
<organism evidence="1 2">
    <name type="scientific">Paraburkholderia phytofirmans</name>
    <dbReference type="NCBI Taxonomy" id="261302"/>
    <lineage>
        <taxon>Bacteria</taxon>
        <taxon>Pseudomonadati</taxon>
        <taxon>Pseudomonadota</taxon>
        <taxon>Betaproteobacteria</taxon>
        <taxon>Burkholderiales</taxon>
        <taxon>Burkholderiaceae</taxon>
        <taxon>Paraburkholderia</taxon>
    </lineage>
</organism>
<reference evidence="1 2" key="1">
    <citation type="journal article" date="2024" name="Chem. Sci.">
        <title>Discovery of megapolipeptins by genome mining of a Burkholderiales bacteria collection.</title>
        <authorList>
            <person name="Paulo B.S."/>
            <person name="Recchia M.J.J."/>
            <person name="Lee S."/>
            <person name="Fergusson C.H."/>
            <person name="Romanowski S.B."/>
            <person name="Hernandez A."/>
            <person name="Krull N."/>
            <person name="Liu D.Y."/>
            <person name="Cavanagh H."/>
            <person name="Bos A."/>
            <person name="Gray C.A."/>
            <person name="Murphy B.T."/>
            <person name="Linington R.G."/>
            <person name="Eustaquio A.S."/>
        </authorList>
    </citation>
    <scope>NUCLEOTIDE SEQUENCE [LARGE SCALE GENOMIC DNA]</scope>
    <source>
        <strain evidence="1 2">RL17-351-BIE-A</strain>
    </source>
</reference>
<name>A0ABW9BIC7_9BURK</name>
<evidence type="ECO:0008006" key="3">
    <source>
        <dbReference type="Google" id="ProtNLM"/>
    </source>
</evidence>
<keyword evidence="2" id="KW-1185">Reference proteome</keyword>
<proteinExistence type="predicted"/>
<dbReference type="EMBL" id="JAQQDR010000005">
    <property type="protein sequence ID" value="MFM0239662.1"/>
    <property type="molecule type" value="Genomic_DNA"/>
</dbReference>